<dbReference type="EMBL" id="GGEC01024507">
    <property type="protein sequence ID" value="MBX04991.1"/>
    <property type="molecule type" value="Transcribed_RNA"/>
</dbReference>
<dbReference type="InterPro" id="IPR001680">
    <property type="entry name" value="WD40_rpt"/>
</dbReference>
<reference evidence="1" key="1">
    <citation type="submission" date="2018-02" db="EMBL/GenBank/DDBJ databases">
        <title>Rhizophora mucronata_Transcriptome.</title>
        <authorList>
            <person name="Meera S.P."/>
            <person name="Sreeshan A."/>
            <person name="Augustine A."/>
        </authorList>
    </citation>
    <scope>NUCLEOTIDE SEQUENCE</scope>
    <source>
        <tissue evidence="1">Leaf</tissue>
    </source>
</reference>
<accession>A0A2P2KH07</accession>
<dbReference type="InterPro" id="IPR036322">
    <property type="entry name" value="WD40_repeat_dom_sf"/>
</dbReference>
<dbReference type="SMART" id="SM00320">
    <property type="entry name" value="WD40"/>
    <property type="match status" value="1"/>
</dbReference>
<dbReference type="Gene3D" id="2.130.10.10">
    <property type="entry name" value="YVTN repeat-like/Quinoprotein amine dehydrogenase"/>
    <property type="match status" value="1"/>
</dbReference>
<evidence type="ECO:0000313" key="1">
    <source>
        <dbReference type="EMBL" id="MBX04991.1"/>
    </source>
</evidence>
<organism evidence="1">
    <name type="scientific">Rhizophora mucronata</name>
    <name type="common">Asiatic mangrove</name>
    <dbReference type="NCBI Taxonomy" id="61149"/>
    <lineage>
        <taxon>Eukaryota</taxon>
        <taxon>Viridiplantae</taxon>
        <taxon>Streptophyta</taxon>
        <taxon>Embryophyta</taxon>
        <taxon>Tracheophyta</taxon>
        <taxon>Spermatophyta</taxon>
        <taxon>Magnoliopsida</taxon>
        <taxon>eudicotyledons</taxon>
        <taxon>Gunneridae</taxon>
        <taxon>Pentapetalae</taxon>
        <taxon>rosids</taxon>
        <taxon>fabids</taxon>
        <taxon>Malpighiales</taxon>
        <taxon>Rhizophoraceae</taxon>
        <taxon>Rhizophora</taxon>
    </lineage>
</organism>
<dbReference type="Pfam" id="PF23869">
    <property type="entry name" value="Beta-prop_WDR75_1st"/>
    <property type="match status" value="1"/>
</dbReference>
<dbReference type="InterPro" id="IPR015943">
    <property type="entry name" value="WD40/YVTN_repeat-like_dom_sf"/>
</dbReference>
<dbReference type="PANTHER" id="PTHR45176">
    <property type="entry name" value="TRANSDUCIN FAMILY PROTEIN / WD-40 REPEAT FAMILY PROTEIN-RELATED"/>
    <property type="match status" value="1"/>
</dbReference>
<protein>
    <submittedName>
        <fullName evidence="1">WD repeat-containing protein 75 isoform X2</fullName>
    </submittedName>
</protein>
<sequence length="111" mass="12037">MIDGGRSYVSSPPAFSNDAKRLLVCAANSVYIFSTATGLQVASLEGHTALVTTVIVVPASSPGTKMLCYCWTASLDGTIRYWDFSVPELVKTLCIKFPIYSMVIHCCFLFA</sequence>
<dbReference type="PANTHER" id="PTHR45176:SF1">
    <property type="entry name" value="TRANSDUCIN FAMILY PROTEIN _ WD-40 REPEAT FAMILY PROTEIN-RELATED"/>
    <property type="match status" value="1"/>
</dbReference>
<proteinExistence type="predicted"/>
<dbReference type="SUPFAM" id="SSF50978">
    <property type="entry name" value="WD40 repeat-like"/>
    <property type="match status" value="1"/>
</dbReference>
<dbReference type="AlphaFoldDB" id="A0A2P2KH07"/>
<name>A0A2P2KH07_RHIMU</name>